<dbReference type="RefSeq" id="WP_227778214.1">
    <property type="nucleotide sequence ID" value="NZ_BAABKX010000013.1"/>
</dbReference>
<dbReference type="GO" id="GO:0017057">
    <property type="term" value="F:6-phosphogluconolactonase activity"/>
    <property type="evidence" value="ECO:0007669"/>
    <property type="project" value="TreeGrafter"/>
</dbReference>
<sequence>MVRSRFVMLVCSSPGGGNSSVVSYRFDSATGTLTESATSPAENPYYLSVHPTGKYAYTVDRVSDGIVSAYRIDSSDTTLTRVNRQPSGGAGPCYVSVNHDGSYVFVANYGGGTVSALPVGDDGRLGRGTTIRFKGESESGDTHPHSAALGSVENIVYVPDLGRDRIVTFRLKRDGTLDSTVIPDVTVPSGTGPRHFDCHPNGQFVYVVNELNSTLTGFEVVQATGVLREIGTVNTVLSPFDGENSASDVRVHPSGQWAYASNRGHDSIAFFAVDDTCGQLDPRGTVCAGGRTPRTIALDPTGRFLFAANKDSGGVAVFEIDTRTGTPCLVSDFSVPKPMCVQFVESR</sequence>
<dbReference type="InterPro" id="IPR015943">
    <property type="entry name" value="WD40/YVTN_repeat-like_dom_sf"/>
</dbReference>
<proteinExistence type="inferred from homology"/>
<dbReference type="EMBL" id="BAABKX010000013">
    <property type="protein sequence ID" value="GAA5053057.1"/>
    <property type="molecule type" value="Genomic_DNA"/>
</dbReference>
<accession>A0AAV3UJ59</accession>
<protein>
    <submittedName>
        <fullName evidence="2">Lactonase family protein</fullName>
    </submittedName>
</protein>
<comment type="similarity">
    <text evidence="1">Belongs to the cycloisomerase 2 family.</text>
</comment>
<dbReference type="InterPro" id="IPR019405">
    <property type="entry name" value="Lactonase_7-beta_prop"/>
</dbReference>
<dbReference type="InterPro" id="IPR011048">
    <property type="entry name" value="Haem_d1_sf"/>
</dbReference>
<dbReference type="PANTHER" id="PTHR30344:SF1">
    <property type="entry name" value="6-PHOSPHOGLUCONOLACTONASE"/>
    <property type="match status" value="1"/>
</dbReference>
<evidence type="ECO:0000313" key="2">
    <source>
        <dbReference type="EMBL" id="GAA5053057.1"/>
    </source>
</evidence>
<dbReference type="Gene3D" id="2.130.10.10">
    <property type="entry name" value="YVTN repeat-like/Quinoprotein amine dehydrogenase"/>
    <property type="match status" value="1"/>
</dbReference>
<dbReference type="Pfam" id="PF10282">
    <property type="entry name" value="Lactonase"/>
    <property type="match status" value="1"/>
</dbReference>
<evidence type="ECO:0000256" key="1">
    <source>
        <dbReference type="ARBA" id="ARBA00005564"/>
    </source>
</evidence>
<reference evidence="2 3" key="1">
    <citation type="journal article" date="2019" name="Int. J. Syst. Evol. Microbiol.">
        <title>The Global Catalogue of Microorganisms (GCM) 10K type strain sequencing project: providing services to taxonomists for standard genome sequencing and annotation.</title>
        <authorList>
            <consortium name="The Broad Institute Genomics Platform"/>
            <consortium name="The Broad Institute Genome Sequencing Center for Infectious Disease"/>
            <person name="Wu L."/>
            <person name="Ma J."/>
        </authorList>
    </citation>
    <scope>NUCLEOTIDE SEQUENCE [LARGE SCALE GENOMIC DNA]</scope>
    <source>
        <strain evidence="2 3">JCM 17504</strain>
    </source>
</reference>
<dbReference type="InterPro" id="IPR050282">
    <property type="entry name" value="Cycloisomerase_2"/>
</dbReference>
<dbReference type="PANTHER" id="PTHR30344">
    <property type="entry name" value="6-PHOSPHOGLUCONOLACTONASE-RELATED"/>
    <property type="match status" value="1"/>
</dbReference>
<gene>
    <name evidence="2" type="ORF">GCM10025751_29910</name>
</gene>
<name>A0AAV3UJ59_9EURY</name>
<comment type="caution">
    <text evidence="2">The sequence shown here is derived from an EMBL/GenBank/DDBJ whole genome shotgun (WGS) entry which is preliminary data.</text>
</comment>
<organism evidence="2 3">
    <name type="scientific">Haladaptatus pallidirubidus</name>
    <dbReference type="NCBI Taxonomy" id="1008152"/>
    <lineage>
        <taxon>Archaea</taxon>
        <taxon>Methanobacteriati</taxon>
        <taxon>Methanobacteriota</taxon>
        <taxon>Stenosarchaea group</taxon>
        <taxon>Halobacteria</taxon>
        <taxon>Halobacteriales</taxon>
        <taxon>Haladaptataceae</taxon>
        <taxon>Haladaptatus</taxon>
    </lineage>
</organism>
<evidence type="ECO:0000313" key="3">
    <source>
        <dbReference type="Proteomes" id="UP001501729"/>
    </source>
</evidence>
<dbReference type="GeneID" id="68616956"/>
<keyword evidence="3" id="KW-1185">Reference proteome</keyword>
<dbReference type="AlphaFoldDB" id="A0AAV3UJ59"/>
<dbReference type="SUPFAM" id="SSF51004">
    <property type="entry name" value="C-terminal (heme d1) domain of cytochrome cd1-nitrite reductase"/>
    <property type="match status" value="1"/>
</dbReference>
<dbReference type="Proteomes" id="UP001501729">
    <property type="component" value="Unassembled WGS sequence"/>
</dbReference>